<evidence type="ECO:0000313" key="1">
    <source>
        <dbReference type="EMBL" id="BBZ09568.1"/>
    </source>
</evidence>
<evidence type="ECO:0000313" key="4">
    <source>
        <dbReference type="Proteomes" id="UP000467201"/>
    </source>
</evidence>
<dbReference type="RefSeq" id="WP_085192285.1">
    <property type="nucleotide sequence ID" value="NZ_JACKUD010000045.1"/>
</dbReference>
<dbReference type="AlphaFoldDB" id="A0A1X1T0A1"/>
<gene>
    <name evidence="2" type="ORF">AWC01_15695</name>
    <name evidence="1" type="ORF">MDOR_37370</name>
</gene>
<organism evidence="2 3">
    <name type="scientific">Mycolicibacterium doricum</name>
    <dbReference type="NCBI Taxonomy" id="126673"/>
    <lineage>
        <taxon>Bacteria</taxon>
        <taxon>Bacillati</taxon>
        <taxon>Actinomycetota</taxon>
        <taxon>Actinomycetes</taxon>
        <taxon>Mycobacteriales</taxon>
        <taxon>Mycobacteriaceae</taxon>
        <taxon>Mycolicibacterium</taxon>
    </lineage>
</organism>
<dbReference type="Proteomes" id="UP000193564">
    <property type="component" value="Unassembled WGS sequence"/>
</dbReference>
<dbReference type="EMBL" id="AP022605">
    <property type="protein sequence ID" value="BBZ09568.1"/>
    <property type="molecule type" value="Genomic_DNA"/>
</dbReference>
<accession>A0A1X1T0A1</accession>
<protein>
    <submittedName>
        <fullName evidence="2">Uncharacterized protein</fullName>
    </submittedName>
</protein>
<keyword evidence="3" id="KW-1185">Reference proteome</keyword>
<reference evidence="1" key="3">
    <citation type="submission" date="2020-02" db="EMBL/GenBank/DDBJ databases">
        <authorList>
            <person name="Matsumoto Y."/>
            <person name="Motooka D."/>
            <person name="Nakamura S."/>
        </authorList>
    </citation>
    <scope>NUCLEOTIDE SEQUENCE</scope>
    <source>
        <strain evidence="1">JCM 12405</strain>
    </source>
</reference>
<proteinExistence type="predicted"/>
<name>A0A1X1T0A1_9MYCO</name>
<dbReference type="KEGG" id="mdr:MDOR_37370"/>
<sequence length="133" mass="13637">MTALPRSPAVESADADTALRDQTGAARLTPHQRSTGRLLPVADEVDAANAEQLLDQVGHDMCGEWFLVDVTAGQSATPRACGPGTQSTPSAHVFGVLWSLVAGPAASRLVNSSGVGDDLSTNESLTAALVSVQ</sequence>
<reference evidence="1 4" key="2">
    <citation type="journal article" date="2019" name="Emerg. Microbes Infect.">
        <title>Comprehensive subspecies identification of 175 nontuberculous mycobacteria species based on 7547 genomic profiles.</title>
        <authorList>
            <person name="Matsumoto Y."/>
            <person name="Kinjo T."/>
            <person name="Motooka D."/>
            <person name="Nabeya D."/>
            <person name="Jung N."/>
            <person name="Uechi K."/>
            <person name="Horii T."/>
            <person name="Iida T."/>
            <person name="Fujita J."/>
            <person name="Nakamura S."/>
        </authorList>
    </citation>
    <scope>NUCLEOTIDE SEQUENCE [LARGE SCALE GENOMIC DNA]</scope>
    <source>
        <strain evidence="1 4">JCM 12405</strain>
    </source>
</reference>
<dbReference type="EMBL" id="LQOS01000046">
    <property type="protein sequence ID" value="ORV37679.1"/>
    <property type="molecule type" value="Genomic_DNA"/>
</dbReference>
<dbReference type="STRING" id="126673.AWC01_15695"/>
<reference evidence="2 3" key="1">
    <citation type="submission" date="2016-01" db="EMBL/GenBank/DDBJ databases">
        <title>The new phylogeny of the genus Mycobacterium.</title>
        <authorList>
            <person name="Tarcisio F."/>
            <person name="Conor M."/>
            <person name="Antonella G."/>
            <person name="Elisabetta G."/>
            <person name="Giulia F.S."/>
            <person name="Sara T."/>
            <person name="Anna F."/>
            <person name="Clotilde B."/>
            <person name="Roberto B."/>
            <person name="Veronica D.S."/>
            <person name="Fabio R."/>
            <person name="Monica P."/>
            <person name="Olivier J."/>
            <person name="Enrico T."/>
            <person name="Nicola S."/>
        </authorList>
    </citation>
    <scope>NUCLEOTIDE SEQUENCE [LARGE SCALE GENOMIC DNA]</scope>
    <source>
        <strain evidence="2 3">DSM 44339</strain>
    </source>
</reference>
<evidence type="ECO:0000313" key="2">
    <source>
        <dbReference type="EMBL" id="ORV37679.1"/>
    </source>
</evidence>
<evidence type="ECO:0000313" key="3">
    <source>
        <dbReference type="Proteomes" id="UP000193564"/>
    </source>
</evidence>
<dbReference type="Proteomes" id="UP000467201">
    <property type="component" value="Chromosome"/>
</dbReference>